<dbReference type="PROSITE" id="PS51017">
    <property type="entry name" value="CCT"/>
    <property type="match status" value="1"/>
</dbReference>
<keyword evidence="5" id="KW-0862">Zinc</keyword>
<dbReference type="Proteomes" id="UP001141253">
    <property type="component" value="Chromosome 18"/>
</dbReference>
<keyword evidence="6 8" id="KW-0539">Nucleus</keyword>
<dbReference type="SMART" id="SM00336">
    <property type="entry name" value="BBOX"/>
    <property type="match status" value="2"/>
</dbReference>
<name>A0ABQ9ASD7_9ROSI</name>
<evidence type="ECO:0008006" key="13">
    <source>
        <dbReference type="Google" id="ProtNLM"/>
    </source>
</evidence>
<keyword evidence="12" id="KW-1185">Reference proteome</keyword>
<dbReference type="PANTHER" id="PTHR31319">
    <property type="entry name" value="ZINC FINGER PROTEIN CONSTANS-LIKE 4"/>
    <property type="match status" value="1"/>
</dbReference>
<dbReference type="InterPro" id="IPR000315">
    <property type="entry name" value="Znf_B-box"/>
</dbReference>
<comment type="caution">
    <text evidence="11">The sequence shown here is derived from an EMBL/GenBank/DDBJ whole genome shotgun (WGS) entry which is preliminary data.</text>
</comment>
<organism evidence="11 12">
    <name type="scientific">Salix suchowensis</name>
    <dbReference type="NCBI Taxonomy" id="1278906"/>
    <lineage>
        <taxon>Eukaryota</taxon>
        <taxon>Viridiplantae</taxon>
        <taxon>Streptophyta</taxon>
        <taxon>Embryophyta</taxon>
        <taxon>Tracheophyta</taxon>
        <taxon>Spermatophyta</taxon>
        <taxon>Magnoliopsida</taxon>
        <taxon>eudicotyledons</taxon>
        <taxon>Gunneridae</taxon>
        <taxon>Pentapetalae</taxon>
        <taxon>rosids</taxon>
        <taxon>fabids</taxon>
        <taxon>Malpighiales</taxon>
        <taxon>Salicaceae</taxon>
        <taxon>Saliceae</taxon>
        <taxon>Salix</taxon>
    </lineage>
</organism>
<keyword evidence="3" id="KW-0479">Metal-binding</keyword>
<evidence type="ECO:0000259" key="10">
    <source>
        <dbReference type="PROSITE" id="PS51017"/>
    </source>
</evidence>
<evidence type="ECO:0000256" key="4">
    <source>
        <dbReference type="ARBA" id="ARBA00022771"/>
    </source>
</evidence>
<comment type="similarity">
    <text evidence="2">Belongs to the CONSTANS family.</text>
</comment>
<feature type="domain" description="B box-type" evidence="9">
    <location>
        <begin position="63"/>
        <end position="110"/>
    </location>
</feature>
<evidence type="ECO:0000313" key="12">
    <source>
        <dbReference type="Proteomes" id="UP001141253"/>
    </source>
</evidence>
<gene>
    <name evidence="11" type="ORF">OIU77_005886</name>
</gene>
<dbReference type="InterPro" id="IPR049808">
    <property type="entry name" value="CONSTANS-like_Bbox1"/>
</dbReference>
<reference evidence="11" key="1">
    <citation type="submission" date="2022-10" db="EMBL/GenBank/DDBJ databases">
        <authorList>
            <person name="Hyden B.L."/>
            <person name="Feng K."/>
            <person name="Yates T."/>
            <person name="Jawdy S."/>
            <person name="Smart L.B."/>
            <person name="Muchero W."/>
        </authorList>
    </citation>
    <scope>NUCLEOTIDE SEQUENCE</scope>
    <source>
        <tissue evidence="11">Shoot tip</tissue>
    </source>
</reference>
<evidence type="ECO:0000256" key="5">
    <source>
        <dbReference type="ARBA" id="ARBA00022833"/>
    </source>
</evidence>
<accession>A0ABQ9ASD7</accession>
<dbReference type="PANTHER" id="PTHR31319:SF53">
    <property type="entry name" value="ZINC FINGER PROTEIN CONSTANS-LIKE 5"/>
    <property type="match status" value="1"/>
</dbReference>
<dbReference type="PROSITE" id="PS50119">
    <property type="entry name" value="ZF_BBOX"/>
    <property type="match status" value="2"/>
</dbReference>
<dbReference type="EMBL" id="JAPFFI010000017">
    <property type="protein sequence ID" value="KAJ6355388.1"/>
    <property type="molecule type" value="Genomic_DNA"/>
</dbReference>
<dbReference type="CDD" id="cd19821">
    <property type="entry name" value="Bbox1_BBX-like"/>
    <property type="match status" value="2"/>
</dbReference>
<evidence type="ECO:0000256" key="1">
    <source>
        <dbReference type="ARBA" id="ARBA00004123"/>
    </source>
</evidence>
<keyword evidence="4 7" id="KW-0863">Zinc-finger</keyword>
<evidence type="ECO:0000256" key="8">
    <source>
        <dbReference type="PROSITE-ProRule" id="PRU00357"/>
    </source>
</evidence>
<dbReference type="InterPro" id="IPR045281">
    <property type="entry name" value="CONSTANS-like"/>
</dbReference>
<dbReference type="InterPro" id="IPR010402">
    <property type="entry name" value="CCT_domain"/>
</dbReference>
<dbReference type="Pfam" id="PF06203">
    <property type="entry name" value="CCT"/>
    <property type="match status" value="1"/>
</dbReference>
<evidence type="ECO:0000313" key="11">
    <source>
        <dbReference type="EMBL" id="KAJ6355388.1"/>
    </source>
</evidence>
<dbReference type="Pfam" id="PF00643">
    <property type="entry name" value="zf-B_box"/>
    <property type="match status" value="1"/>
</dbReference>
<evidence type="ECO:0000256" key="6">
    <source>
        <dbReference type="ARBA" id="ARBA00023242"/>
    </source>
</evidence>
<sequence>MGIVVESLKNLTGGWGVEAKRCDSCKTVAAAAFCRADSAFLCLNCDTKIHHGQVNRKIMSRHERVWMCEVCEQAPAAVTCKADAAALCVTCDADIHSANPLARRHERVPVEPFYDSAESIVKTSPAFNFLVPGENGVSGYDQNEDGEGVSWLLQSNHTANDLNSKLQIENPVVKTGDVFFSEMDPFLDFEYQNSMDASYEQIHGGAGAGAGAGADSVVPVQTKPAPLPVINHESCFDIDFCRSKLTSFCYSSQSLSHSVSSSSLDVGVVPDGNSMSDISHPFGRSMNTTTDPSMPISGCTANQAATQLAGIDREARVLRYREKRKNRKFEKTIRYASRKAYAETRPRIKGRFAKRAEMESDMDTLYTSPSSVPFMADTQYGVVPSF</sequence>
<evidence type="ECO:0000256" key="2">
    <source>
        <dbReference type="ARBA" id="ARBA00010024"/>
    </source>
</evidence>
<protein>
    <recommendedName>
        <fullName evidence="13">CONSTANS-like protein</fullName>
    </recommendedName>
</protein>
<feature type="domain" description="B box-type" evidence="9">
    <location>
        <begin position="17"/>
        <end position="67"/>
    </location>
</feature>
<proteinExistence type="inferred from homology"/>
<evidence type="ECO:0000256" key="7">
    <source>
        <dbReference type="PROSITE-ProRule" id="PRU00024"/>
    </source>
</evidence>
<comment type="subcellular location">
    <subcellularLocation>
        <location evidence="1 8">Nucleus</location>
    </subcellularLocation>
</comment>
<reference evidence="11" key="2">
    <citation type="journal article" date="2023" name="Int. J. Mol. Sci.">
        <title>De Novo Assembly and Annotation of 11 Diverse Shrub Willow (Salix) Genomes Reveals Novel Gene Organization in Sex-Linked Regions.</title>
        <authorList>
            <person name="Hyden B."/>
            <person name="Feng K."/>
            <person name="Yates T.B."/>
            <person name="Jawdy S."/>
            <person name="Cereghino C."/>
            <person name="Smart L.B."/>
            <person name="Muchero W."/>
        </authorList>
    </citation>
    <scope>NUCLEOTIDE SEQUENCE</scope>
    <source>
        <tissue evidence="11">Shoot tip</tissue>
    </source>
</reference>
<evidence type="ECO:0000259" key="9">
    <source>
        <dbReference type="PROSITE" id="PS50119"/>
    </source>
</evidence>
<evidence type="ECO:0000256" key="3">
    <source>
        <dbReference type="ARBA" id="ARBA00022723"/>
    </source>
</evidence>
<feature type="domain" description="CCT" evidence="10">
    <location>
        <begin position="313"/>
        <end position="355"/>
    </location>
</feature>